<dbReference type="AlphaFoldDB" id="A0A9P1BQN1"/>
<keyword evidence="1" id="KW-1133">Transmembrane helix</keyword>
<gene>
    <name evidence="2" type="ORF">C1SCF055_LOCUS5808</name>
</gene>
<name>A0A9P1BQN1_9DINO</name>
<evidence type="ECO:0000313" key="3">
    <source>
        <dbReference type="EMBL" id="CAL1131061.1"/>
    </source>
</evidence>
<comment type="caution">
    <text evidence="2">The sequence shown here is derived from an EMBL/GenBank/DDBJ whole genome shotgun (WGS) entry which is preliminary data.</text>
</comment>
<evidence type="ECO:0000256" key="1">
    <source>
        <dbReference type="SAM" id="Phobius"/>
    </source>
</evidence>
<dbReference type="EMBL" id="CAMXCT020000359">
    <property type="protein sequence ID" value="CAL1131061.1"/>
    <property type="molecule type" value="Genomic_DNA"/>
</dbReference>
<dbReference type="EMBL" id="CAMXCT010000359">
    <property type="protein sequence ID" value="CAI3977686.1"/>
    <property type="molecule type" value="Genomic_DNA"/>
</dbReference>
<dbReference type="Proteomes" id="UP001152797">
    <property type="component" value="Unassembled WGS sequence"/>
</dbReference>
<accession>A0A9P1BQN1</accession>
<evidence type="ECO:0000313" key="4">
    <source>
        <dbReference type="Proteomes" id="UP001152797"/>
    </source>
</evidence>
<keyword evidence="4" id="KW-1185">Reference proteome</keyword>
<organism evidence="2">
    <name type="scientific">Cladocopium goreaui</name>
    <dbReference type="NCBI Taxonomy" id="2562237"/>
    <lineage>
        <taxon>Eukaryota</taxon>
        <taxon>Sar</taxon>
        <taxon>Alveolata</taxon>
        <taxon>Dinophyceae</taxon>
        <taxon>Suessiales</taxon>
        <taxon>Symbiodiniaceae</taxon>
        <taxon>Cladocopium</taxon>
    </lineage>
</organism>
<keyword evidence="1" id="KW-0812">Transmembrane</keyword>
<feature type="transmembrane region" description="Helical" evidence="1">
    <location>
        <begin position="182"/>
        <end position="199"/>
    </location>
</feature>
<sequence length="201" mass="22854">MEHYDAKFKALKDLSQCPLPDSAFKTFLLEKQTIISSLAAELKNKKKSAGRRALKESDPLFIAIGDVQEVMISLQNLLKCLLGTAQIDAETSLLAYIDDAMRSYELKVNSSIMRRALKSLINDDFKLGAWSNLVSVSKKTIDERFLPADDGVTADDFYMLMCSQILQKMLRTATQKFKPKDIRFLFVWLFCLLPFVLEIKV</sequence>
<reference evidence="3" key="2">
    <citation type="submission" date="2024-04" db="EMBL/GenBank/DDBJ databases">
        <authorList>
            <person name="Chen Y."/>
            <person name="Shah S."/>
            <person name="Dougan E. K."/>
            <person name="Thang M."/>
            <person name="Chan C."/>
        </authorList>
    </citation>
    <scope>NUCLEOTIDE SEQUENCE [LARGE SCALE GENOMIC DNA]</scope>
</reference>
<evidence type="ECO:0000313" key="2">
    <source>
        <dbReference type="EMBL" id="CAI3977686.1"/>
    </source>
</evidence>
<dbReference type="EMBL" id="CAMXCT030000359">
    <property type="protein sequence ID" value="CAL4764998.1"/>
    <property type="molecule type" value="Genomic_DNA"/>
</dbReference>
<proteinExistence type="predicted"/>
<keyword evidence="1" id="KW-0472">Membrane</keyword>
<protein>
    <submittedName>
        <fullName evidence="2">Uncharacterized protein</fullName>
    </submittedName>
</protein>
<reference evidence="2" key="1">
    <citation type="submission" date="2022-10" db="EMBL/GenBank/DDBJ databases">
        <authorList>
            <person name="Chen Y."/>
            <person name="Dougan E. K."/>
            <person name="Chan C."/>
            <person name="Rhodes N."/>
            <person name="Thang M."/>
        </authorList>
    </citation>
    <scope>NUCLEOTIDE SEQUENCE</scope>
</reference>